<accession>A0A3B0SGB7</accession>
<gene>
    <name evidence="1" type="ORF">MNBD_ACTINO02-202</name>
</gene>
<protein>
    <recommendedName>
        <fullName evidence="2">Polymerase nucleotidyl transferase domain-containing protein</fullName>
    </recommendedName>
</protein>
<evidence type="ECO:0000313" key="1">
    <source>
        <dbReference type="EMBL" id="VAV93985.1"/>
    </source>
</evidence>
<proteinExistence type="predicted"/>
<sequence length="234" mass="25280">MSEWTTDGLPAIVQEYLRDLTERVVSVFEERTVGVWLIGSAAYGGYTENSDLDVQAAVAGPTDSEVAALVEMINHEALPCPAAGLEFVLYARDVLVDPVAPLQWSLNLNGGPKRSPSLSTDFTSEEWFWFVLDLAVVRDLSVALHGQDLVDVVGMFSRDVQIAAIADSVRWHAAHVPDGPSRGANAARGLRFIETGTWGSKPEGLAWLASTGRTPEQALHLVEALPTLPPHSNP</sequence>
<dbReference type="EMBL" id="UOEK01000053">
    <property type="protein sequence ID" value="VAV93985.1"/>
    <property type="molecule type" value="Genomic_DNA"/>
</dbReference>
<evidence type="ECO:0008006" key="2">
    <source>
        <dbReference type="Google" id="ProtNLM"/>
    </source>
</evidence>
<dbReference type="SUPFAM" id="SSF81301">
    <property type="entry name" value="Nucleotidyltransferase"/>
    <property type="match status" value="1"/>
</dbReference>
<dbReference type="Gene3D" id="3.30.460.10">
    <property type="entry name" value="Beta Polymerase, domain 2"/>
    <property type="match status" value="1"/>
</dbReference>
<dbReference type="InterPro" id="IPR043519">
    <property type="entry name" value="NT_sf"/>
</dbReference>
<name>A0A3B0SGB7_9ZZZZ</name>
<organism evidence="1">
    <name type="scientific">hydrothermal vent metagenome</name>
    <dbReference type="NCBI Taxonomy" id="652676"/>
    <lineage>
        <taxon>unclassified sequences</taxon>
        <taxon>metagenomes</taxon>
        <taxon>ecological metagenomes</taxon>
    </lineage>
</organism>
<reference evidence="1" key="1">
    <citation type="submission" date="2018-06" db="EMBL/GenBank/DDBJ databases">
        <authorList>
            <person name="Zhirakovskaya E."/>
        </authorList>
    </citation>
    <scope>NUCLEOTIDE SEQUENCE</scope>
</reference>
<dbReference type="AlphaFoldDB" id="A0A3B0SGB7"/>